<keyword evidence="2" id="KW-1003">Cell membrane</keyword>
<keyword evidence="4 7" id="KW-1133">Transmembrane helix</keyword>
<dbReference type="InterPro" id="IPR011701">
    <property type="entry name" value="MFS"/>
</dbReference>
<feature type="transmembrane region" description="Helical" evidence="7">
    <location>
        <begin position="97"/>
        <end position="118"/>
    </location>
</feature>
<evidence type="ECO:0000256" key="3">
    <source>
        <dbReference type="ARBA" id="ARBA00022692"/>
    </source>
</evidence>
<evidence type="ECO:0000256" key="4">
    <source>
        <dbReference type="ARBA" id="ARBA00022989"/>
    </source>
</evidence>
<name>A0A511HEP2_9BACT</name>
<feature type="transmembrane region" description="Helical" evidence="7">
    <location>
        <begin position="46"/>
        <end position="63"/>
    </location>
</feature>
<dbReference type="Proteomes" id="UP000198717">
    <property type="component" value="Unassembled WGS sequence"/>
</dbReference>
<evidence type="ECO:0000313" key="9">
    <source>
        <dbReference type="EMBL" id="GEL72013.1"/>
    </source>
</evidence>
<feature type="transmembrane region" description="Helical" evidence="7">
    <location>
        <begin position="271"/>
        <end position="294"/>
    </location>
</feature>
<evidence type="ECO:0000256" key="7">
    <source>
        <dbReference type="SAM" id="Phobius"/>
    </source>
</evidence>
<keyword evidence="5 7" id="KW-0472">Membrane</keyword>
<dbReference type="PANTHER" id="PTHR43124:SF3">
    <property type="entry name" value="CHLORAMPHENICOL EFFLUX PUMP RV0191"/>
    <property type="match status" value="1"/>
</dbReference>
<dbReference type="EMBL" id="BJVY01000021">
    <property type="protein sequence ID" value="GEL72013.1"/>
    <property type="molecule type" value="Genomic_DNA"/>
</dbReference>
<dbReference type="SUPFAM" id="SSF103473">
    <property type="entry name" value="MFS general substrate transporter"/>
    <property type="match status" value="1"/>
</dbReference>
<keyword evidence="11" id="KW-1185">Reference proteome</keyword>
<evidence type="ECO:0000313" key="12">
    <source>
        <dbReference type="Proteomes" id="UP000321224"/>
    </source>
</evidence>
<sequence length="405" mass="42420">MSPRPPFLLAILLLSFPQIVETIYSPALPLIATAYRVTPAETGQTLSLWFAAFAFGVVAWGRLSDLWGRRPALLAGLALYAAGAAWAMVASDFSHLLAARLISAFGAAVGSIVTQTALRDSHAGPELGRVFAVLGLALAISPAVGLFAGQLLAAKAGHSGVFAALGLLAASMLGLSLWRWPETRPATLSVAPFWPTFRVMLRDPGIWRCTLLIAAFNAAIFTWYQLGPFLFAGLENPWLSFGQSGFLLAAGALAGALMNRALLRRGWTAEALISLGVLLLGAGTGLVILLTALLPQSLAFLIGVTLISSAYAVAIPNVLAIALRAYADRFGTAGAILSLFYYNLLGVGLVIAGYGQRLDFALAICALLAAIVSVRPMTRRGALSEESPPGSKSRILCRSSGGGRS</sequence>
<dbReference type="EMBL" id="FNAJ01000003">
    <property type="protein sequence ID" value="SDE00363.1"/>
    <property type="molecule type" value="Genomic_DNA"/>
</dbReference>
<organism evidence="9 12">
    <name type="scientific">Myxococcus virescens</name>
    <dbReference type="NCBI Taxonomy" id="83456"/>
    <lineage>
        <taxon>Bacteria</taxon>
        <taxon>Pseudomonadati</taxon>
        <taxon>Myxococcota</taxon>
        <taxon>Myxococcia</taxon>
        <taxon>Myxococcales</taxon>
        <taxon>Cystobacterineae</taxon>
        <taxon>Myxococcaceae</taxon>
        <taxon>Myxococcus</taxon>
    </lineage>
</organism>
<feature type="transmembrane region" description="Helical" evidence="7">
    <location>
        <begin position="130"/>
        <end position="153"/>
    </location>
</feature>
<keyword evidence="3 7" id="KW-0812">Transmembrane</keyword>
<dbReference type="InterPro" id="IPR036259">
    <property type="entry name" value="MFS_trans_sf"/>
</dbReference>
<comment type="caution">
    <text evidence="9">The sequence shown here is derived from an EMBL/GenBank/DDBJ whole genome shotgun (WGS) entry which is preliminary data.</text>
</comment>
<reference evidence="10 11" key="1">
    <citation type="submission" date="2016-10" db="EMBL/GenBank/DDBJ databases">
        <authorList>
            <person name="Varghese N."/>
            <person name="Submissions S."/>
        </authorList>
    </citation>
    <scope>NUCLEOTIDE SEQUENCE [LARGE SCALE GENOMIC DNA]</scope>
    <source>
        <strain evidence="10 11">DSM 2260</strain>
    </source>
</reference>
<dbReference type="PROSITE" id="PS50850">
    <property type="entry name" value="MFS"/>
    <property type="match status" value="1"/>
</dbReference>
<dbReference type="Gene3D" id="1.20.1720.10">
    <property type="entry name" value="Multidrug resistance protein D"/>
    <property type="match status" value="1"/>
</dbReference>
<protein>
    <submittedName>
        <fullName evidence="9">MFS transporter</fullName>
    </submittedName>
    <submittedName>
        <fullName evidence="10">Predicted arabinose efflux permease, MFS family</fullName>
    </submittedName>
</protein>
<gene>
    <name evidence="9" type="ORF">MVI01_37970</name>
    <name evidence="10" type="ORF">SAMN04488504_103615</name>
</gene>
<proteinExistence type="predicted"/>
<evidence type="ECO:0000313" key="11">
    <source>
        <dbReference type="Proteomes" id="UP000198717"/>
    </source>
</evidence>
<evidence type="ECO:0000313" key="10">
    <source>
        <dbReference type="EMBL" id="SDE00363.1"/>
    </source>
</evidence>
<dbReference type="Pfam" id="PF07690">
    <property type="entry name" value="MFS_1"/>
    <property type="match status" value="1"/>
</dbReference>
<evidence type="ECO:0000256" key="2">
    <source>
        <dbReference type="ARBA" id="ARBA00022475"/>
    </source>
</evidence>
<evidence type="ECO:0000256" key="5">
    <source>
        <dbReference type="ARBA" id="ARBA00023136"/>
    </source>
</evidence>
<dbReference type="AlphaFoldDB" id="A0A511HEP2"/>
<dbReference type="RefSeq" id="WP_090489868.1">
    <property type="nucleotide sequence ID" value="NZ_BJVY01000021.1"/>
</dbReference>
<feature type="transmembrane region" description="Helical" evidence="7">
    <location>
        <begin position="159"/>
        <end position="178"/>
    </location>
</feature>
<dbReference type="InterPro" id="IPR050189">
    <property type="entry name" value="MFS_Efflux_Transporters"/>
</dbReference>
<dbReference type="PANTHER" id="PTHR43124">
    <property type="entry name" value="PURINE EFFLUX PUMP PBUE"/>
    <property type="match status" value="1"/>
</dbReference>
<comment type="subcellular location">
    <subcellularLocation>
        <location evidence="1">Cell membrane</location>
        <topology evidence="1">Multi-pass membrane protein</topology>
    </subcellularLocation>
</comment>
<dbReference type="GO" id="GO:0022857">
    <property type="term" value="F:transmembrane transporter activity"/>
    <property type="evidence" value="ECO:0007669"/>
    <property type="project" value="InterPro"/>
</dbReference>
<feature type="transmembrane region" description="Helical" evidence="7">
    <location>
        <begin position="360"/>
        <end position="378"/>
    </location>
</feature>
<feature type="region of interest" description="Disordered" evidence="6">
    <location>
        <begin position="381"/>
        <end position="405"/>
    </location>
</feature>
<evidence type="ECO:0000256" key="1">
    <source>
        <dbReference type="ARBA" id="ARBA00004651"/>
    </source>
</evidence>
<feature type="transmembrane region" description="Helical" evidence="7">
    <location>
        <begin position="300"/>
        <end position="323"/>
    </location>
</feature>
<feature type="transmembrane region" description="Helical" evidence="7">
    <location>
        <begin position="335"/>
        <end position="354"/>
    </location>
</feature>
<accession>A0A511HEP2</accession>
<feature type="transmembrane region" description="Helical" evidence="7">
    <location>
        <begin position="238"/>
        <end position="259"/>
    </location>
</feature>
<dbReference type="InterPro" id="IPR020846">
    <property type="entry name" value="MFS_dom"/>
</dbReference>
<evidence type="ECO:0000259" key="8">
    <source>
        <dbReference type="PROSITE" id="PS50850"/>
    </source>
</evidence>
<reference evidence="9 12" key="2">
    <citation type="submission" date="2019-07" db="EMBL/GenBank/DDBJ databases">
        <title>Whole genome shotgun sequence of Myxococcus virescens NBRC 100334.</title>
        <authorList>
            <person name="Hosoyama A."/>
            <person name="Uohara A."/>
            <person name="Ohji S."/>
            <person name="Ichikawa N."/>
        </authorList>
    </citation>
    <scope>NUCLEOTIDE SEQUENCE [LARGE SCALE GENOMIC DNA]</scope>
    <source>
        <strain evidence="9 12">NBRC 100334</strain>
    </source>
</reference>
<feature type="transmembrane region" description="Helical" evidence="7">
    <location>
        <begin position="205"/>
        <end position="226"/>
    </location>
</feature>
<feature type="transmembrane region" description="Helical" evidence="7">
    <location>
        <begin position="72"/>
        <end position="91"/>
    </location>
</feature>
<dbReference type="GO" id="GO:0005886">
    <property type="term" value="C:plasma membrane"/>
    <property type="evidence" value="ECO:0007669"/>
    <property type="project" value="UniProtKB-SubCell"/>
</dbReference>
<evidence type="ECO:0000256" key="6">
    <source>
        <dbReference type="SAM" id="MobiDB-lite"/>
    </source>
</evidence>
<dbReference type="Proteomes" id="UP000321224">
    <property type="component" value="Unassembled WGS sequence"/>
</dbReference>
<feature type="domain" description="Major facilitator superfamily (MFS) profile" evidence="8">
    <location>
        <begin position="1"/>
        <end position="381"/>
    </location>
</feature>